<sequence>MMVVMALDIIFTGDIGIVSNIGLVIVGLVGALNVRTADYQAAIWVAPIAWVIALLTTGQLAPMRGGSFFREQVLHLAYGLAMHAWWILGATALSASVAIFRRGRQP</sequence>
<name>A0A6J6L2G7_9ZZZZ</name>
<keyword evidence="1" id="KW-0472">Membrane</keyword>
<evidence type="ECO:0000259" key="2">
    <source>
        <dbReference type="Pfam" id="PF20177"/>
    </source>
</evidence>
<keyword evidence="1" id="KW-0812">Transmembrane</keyword>
<dbReference type="InterPro" id="IPR046672">
    <property type="entry name" value="DUF6542"/>
</dbReference>
<accession>A0A6J6L2G7</accession>
<proteinExistence type="predicted"/>
<dbReference type="EMBL" id="CAEZWD010000140">
    <property type="protein sequence ID" value="CAB4655872.1"/>
    <property type="molecule type" value="Genomic_DNA"/>
</dbReference>
<keyword evidence="1" id="KW-1133">Transmembrane helix</keyword>
<dbReference type="Pfam" id="PF20177">
    <property type="entry name" value="DUF6542"/>
    <property type="match status" value="1"/>
</dbReference>
<gene>
    <name evidence="3" type="ORF">UFOPK2171_00892</name>
</gene>
<feature type="transmembrane region" description="Helical" evidence="1">
    <location>
        <begin position="15"/>
        <end position="34"/>
    </location>
</feature>
<feature type="transmembrane region" description="Helical" evidence="1">
    <location>
        <begin position="41"/>
        <end position="60"/>
    </location>
</feature>
<feature type="transmembrane region" description="Helical" evidence="1">
    <location>
        <begin position="80"/>
        <end position="100"/>
    </location>
</feature>
<organism evidence="3">
    <name type="scientific">freshwater metagenome</name>
    <dbReference type="NCBI Taxonomy" id="449393"/>
    <lineage>
        <taxon>unclassified sequences</taxon>
        <taxon>metagenomes</taxon>
        <taxon>ecological metagenomes</taxon>
    </lineage>
</organism>
<reference evidence="3" key="1">
    <citation type="submission" date="2020-05" db="EMBL/GenBank/DDBJ databases">
        <authorList>
            <person name="Chiriac C."/>
            <person name="Salcher M."/>
            <person name="Ghai R."/>
            <person name="Kavagutti S V."/>
        </authorList>
    </citation>
    <scope>NUCLEOTIDE SEQUENCE</scope>
</reference>
<evidence type="ECO:0000256" key="1">
    <source>
        <dbReference type="SAM" id="Phobius"/>
    </source>
</evidence>
<dbReference type="AlphaFoldDB" id="A0A6J6L2G7"/>
<protein>
    <submittedName>
        <fullName evidence="3">Unannotated protein</fullName>
    </submittedName>
</protein>
<feature type="domain" description="DUF6542" evidence="2">
    <location>
        <begin position="1"/>
        <end position="102"/>
    </location>
</feature>
<evidence type="ECO:0000313" key="3">
    <source>
        <dbReference type="EMBL" id="CAB4655872.1"/>
    </source>
</evidence>